<organism evidence="2 3">
    <name type="scientific">Thalassospira mesophila</name>
    <dbReference type="NCBI Taxonomy" id="1293891"/>
    <lineage>
        <taxon>Bacteria</taxon>
        <taxon>Pseudomonadati</taxon>
        <taxon>Pseudomonadota</taxon>
        <taxon>Alphaproteobacteria</taxon>
        <taxon>Rhodospirillales</taxon>
        <taxon>Thalassospiraceae</taxon>
        <taxon>Thalassospira</taxon>
    </lineage>
</organism>
<keyword evidence="3" id="KW-1185">Reference proteome</keyword>
<dbReference type="InterPro" id="IPR037401">
    <property type="entry name" value="SnoaL-like"/>
</dbReference>
<dbReference type="STRING" id="1293891.TMES_04505"/>
<dbReference type="Proteomes" id="UP000193391">
    <property type="component" value="Unassembled WGS sequence"/>
</dbReference>
<dbReference type="SUPFAM" id="SSF54427">
    <property type="entry name" value="NTF2-like"/>
    <property type="match status" value="1"/>
</dbReference>
<dbReference type="Pfam" id="PF12680">
    <property type="entry name" value="SnoaL_2"/>
    <property type="match status" value="1"/>
</dbReference>
<proteinExistence type="predicted"/>
<evidence type="ECO:0000313" key="2">
    <source>
        <dbReference type="EMBL" id="OSQ39347.1"/>
    </source>
</evidence>
<name>A0A1Y2L2E7_9PROT</name>
<comment type="caution">
    <text evidence="2">The sequence shown here is derived from an EMBL/GenBank/DDBJ whole genome shotgun (WGS) entry which is preliminary data.</text>
</comment>
<reference evidence="2 3" key="1">
    <citation type="submission" date="2014-03" db="EMBL/GenBank/DDBJ databases">
        <title>The draft genome sequence of Thalassospira mesophila JCM 18969.</title>
        <authorList>
            <person name="Lai Q."/>
            <person name="Shao Z."/>
        </authorList>
    </citation>
    <scope>NUCLEOTIDE SEQUENCE [LARGE SCALE GENOMIC DNA]</scope>
    <source>
        <strain evidence="2 3">JCM 18969</strain>
    </source>
</reference>
<dbReference type="OrthoDB" id="1115105at2"/>
<sequence length="149" mass="16841">MNNPTPDDPRITALQNYADVYARLTPETLNALRDVTTPDICFTDPFTTLNGQNALCAYMGKMFEDAEDARFIISHHMLSTDMGFLRWHFSAKVPVIGQWNFIGMSEVTFNADGTLIASHTDHWDSGSKFYARIPVLGWVIRRLAKKVAQ</sequence>
<feature type="domain" description="SnoaL-like" evidence="1">
    <location>
        <begin position="20"/>
        <end position="116"/>
    </location>
</feature>
<protein>
    <recommendedName>
        <fullName evidence="1">SnoaL-like domain-containing protein</fullName>
    </recommendedName>
</protein>
<evidence type="ECO:0000313" key="3">
    <source>
        <dbReference type="Proteomes" id="UP000193391"/>
    </source>
</evidence>
<dbReference type="InterPro" id="IPR032710">
    <property type="entry name" value="NTF2-like_dom_sf"/>
</dbReference>
<evidence type="ECO:0000259" key="1">
    <source>
        <dbReference type="Pfam" id="PF12680"/>
    </source>
</evidence>
<dbReference type="AlphaFoldDB" id="A0A1Y2L2E7"/>
<accession>A0A1Y2L2E7</accession>
<gene>
    <name evidence="2" type="ORF">TMES_04505</name>
</gene>
<dbReference type="RefSeq" id="WP_085579965.1">
    <property type="nucleotide sequence ID" value="NZ_JFKA01000002.1"/>
</dbReference>
<dbReference type="EMBL" id="JFKA01000002">
    <property type="protein sequence ID" value="OSQ39347.1"/>
    <property type="molecule type" value="Genomic_DNA"/>
</dbReference>
<dbReference type="Gene3D" id="3.10.450.50">
    <property type="match status" value="1"/>
</dbReference>